<evidence type="ECO:0000313" key="1">
    <source>
        <dbReference type="EMBL" id="KAH7903542.1"/>
    </source>
</evidence>
<accession>A0ACB7ZS77</accession>
<sequence>RAKALKDRWQEELDLVKAEFIWTSNFFIFKAEQWVARMVVSGDKPGHKAYAARQVNMYRELAMECDSARQSLF</sequence>
<organism evidence="1 2">
    <name type="scientific">Hygrophoropsis aurantiaca</name>
    <dbReference type="NCBI Taxonomy" id="72124"/>
    <lineage>
        <taxon>Eukaryota</taxon>
        <taxon>Fungi</taxon>
        <taxon>Dikarya</taxon>
        <taxon>Basidiomycota</taxon>
        <taxon>Agaricomycotina</taxon>
        <taxon>Agaricomycetes</taxon>
        <taxon>Agaricomycetidae</taxon>
        <taxon>Boletales</taxon>
        <taxon>Coniophorineae</taxon>
        <taxon>Hygrophoropsidaceae</taxon>
        <taxon>Hygrophoropsis</taxon>
    </lineage>
</organism>
<feature type="non-terminal residue" evidence="1">
    <location>
        <position position="1"/>
    </location>
</feature>
<keyword evidence="2" id="KW-1185">Reference proteome</keyword>
<dbReference type="Proteomes" id="UP000790377">
    <property type="component" value="Unassembled WGS sequence"/>
</dbReference>
<dbReference type="EMBL" id="MU268902">
    <property type="protein sequence ID" value="KAH7903542.1"/>
    <property type="molecule type" value="Genomic_DNA"/>
</dbReference>
<proteinExistence type="predicted"/>
<reference evidence="1" key="1">
    <citation type="journal article" date="2021" name="New Phytol.">
        <title>Evolutionary innovations through gain and loss of genes in the ectomycorrhizal Boletales.</title>
        <authorList>
            <person name="Wu G."/>
            <person name="Miyauchi S."/>
            <person name="Morin E."/>
            <person name="Kuo A."/>
            <person name="Drula E."/>
            <person name="Varga T."/>
            <person name="Kohler A."/>
            <person name="Feng B."/>
            <person name="Cao Y."/>
            <person name="Lipzen A."/>
            <person name="Daum C."/>
            <person name="Hundley H."/>
            <person name="Pangilinan J."/>
            <person name="Johnson J."/>
            <person name="Barry K."/>
            <person name="LaButti K."/>
            <person name="Ng V."/>
            <person name="Ahrendt S."/>
            <person name="Min B."/>
            <person name="Choi I.G."/>
            <person name="Park H."/>
            <person name="Plett J.M."/>
            <person name="Magnuson J."/>
            <person name="Spatafora J.W."/>
            <person name="Nagy L.G."/>
            <person name="Henrissat B."/>
            <person name="Grigoriev I.V."/>
            <person name="Yang Z.L."/>
            <person name="Xu J."/>
            <person name="Martin F.M."/>
        </authorList>
    </citation>
    <scope>NUCLEOTIDE SEQUENCE</scope>
    <source>
        <strain evidence="1">ATCC 28755</strain>
    </source>
</reference>
<gene>
    <name evidence="1" type="ORF">BJ138DRAFT_1020448</name>
</gene>
<protein>
    <submittedName>
        <fullName evidence="1">Uncharacterized protein</fullName>
    </submittedName>
</protein>
<name>A0ACB7ZS77_9AGAM</name>
<comment type="caution">
    <text evidence="1">The sequence shown here is derived from an EMBL/GenBank/DDBJ whole genome shotgun (WGS) entry which is preliminary data.</text>
</comment>
<evidence type="ECO:0000313" key="2">
    <source>
        <dbReference type="Proteomes" id="UP000790377"/>
    </source>
</evidence>